<feature type="compositionally biased region" description="Basic and acidic residues" evidence="1">
    <location>
        <begin position="118"/>
        <end position="130"/>
    </location>
</feature>
<dbReference type="EMBL" id="FOBL01000001">
    <property type="protein sequence ID" value="SEL40965.1"/>
    <property type="molecule type" value="Genomic_DNA"/>
</dbReference>
<dbReference type="Proteomes" id="UP000321425">
    <property type="component" value="Unassembled WGS sequence"/>
</dbReference>
<evidence type="ECO:0000313" key="5">
    <source>
        <dbReference type="Proteomes" id="UP000321425"/>
    </source>
</evidence>
<dbReference type="Proteomes" id="UP000198548">
    <property type="component" value="Unassembled WGS sequence"/>
</dbReference>
<dbReference type="RefSeq" id="WP_091485814.1">
    <property type="nucleotide sequence ID" value="NZ_BJUX01000001.1"/>
</dbReference>
<feature type="region of interest" description="Disordered" evidence="1">
    <location>
        <begin position="95"/>
        <end position="175"/>
    </location>
</feature>
<reference evidence="3 4" key="1">
    <citation type="submission" date="2016-10" db="EMBL/GenBank/DDBJ databases">
        <authorList>
            <person name="de Groot N.N."/>
        </authorList>
    </citation>
    <scope>NUCLEOTIDE SEQUENCE [LARGE SCALE GENOMIC DNA]</scope>
    <source>
        <strain evidence="3 4">DSM 19182</strain>
    </source>
</reference>
<evidence type="ECO:0000313" key="2">
    <source>
        <dbReference type="EMBL" id="GEK88100.1"/>
    </source>
</evidence>
<dbReference type="AlphaFoldDB" id="A0A1H7Q0D7"/>
<evidence type="ECO:0008006" key="6">
    <source>
        <dbReference type="Google" id="ProtNLM"/>
    </source>
</evidence>
<dbReference type="EMBL" id="BJUX01000001">
    <property type="protein sequence ID" value="GEK88100.1"/>
    <property type="molecule type" value="Genomic_DNA"/>
</dbReference>
<keyword evidence="5" id="KW-1185">Reference proteome</keyword>
<sequence length="175" mass="19808">MKFLKAQQQLGHMVSDIERFIQEGHYSKDELVLICTEEERANCEAMVDIVVETVSREKLDKESDHPLEKYHLEEKDMAVHEDTIGRGGFILLAKDASTSPHRNDKDARLDSDQSGGADDSHTKEIKKTSDESDMSSAEDLTPPGFGVDFNVPQSYAETHEDVFNPEDPDPDHYRE</sequence>
<dbReference type="STRING" id="426703.SAMN04488100_10165"/>
<name>A0A1H7Q0D7_9LACT</name>
<dbReference type="OrthoDB" id="2167514at2"/>
<protein>
    <recommendedName>
        <fullName evidence="6">Heat induced stress protein YflT</fullName>
    </recommendedName>
</protein>
<evidence type="ECO:0000313" key="4">
    <source>
        <dbReference type="Proteomes" id="UP000198548"/>
    </source>
</evidence>
<reference evidence="2 5" key="2">
    <citation type="submission" date="2019-07" db="EMBL/GenBank/DDBJ databases">
        <title>Whole genome shotgun sequence of Alkalibacterium putridalgicola NBRC 103243.</title>
        <authorList>
            <person name="Hosoyama A."/>
            <person name="Uohara A."/>
            <person name="Ohji S."/>
            <person name="Ichikawa N."/>
        </authorList>
    </citation>
    <scope>NUCLEOTIDE SEQUENCE [LARGE SCALE GENOMIC DNA]</scope>
    <source>
        <strain evidence="2 5">NBRC 103243</strain>
    </source>
</reference>
<organism evidence="3 4">
    <name type="scientific">Alkalibacterium putridalgicola</name>
    <dbReference type="NCBI Taxonomy" id="426703"/>
    <lineage>
        <taxon>Bacteria</taxon>
        <taxon>Bacillati</taxon>
        <taxon>Bacillota</taxon>
        <taxon>Bacilli</taxon>
        <taxon>Lactobacillales</taxon>
        <taxon>Carnobacteriaceae</taxon>
        <taxon>Alkalibacterium</taxon>
    </lineage>
</organism>
<evidence type="ECO:0000313" key="3">
    <source>
        <dbReference type="EMBL" id="SEL40965.1"/>
    </source>
</evidence>
<evidence type="ECO:0000256" key="1">
    <source>
        <dbReference type="SAM" id="MobiDB-lite"/>
    </source>
</evidence>
<accession>A0A1H7Q0D7</accession>
<feature type="compositionally biased region" description="Basic and acidic residues" evidence="1">
    <location>
        <begin position="101"/>
        <end position="111"/>
    </location>
</feature>
<gene>
    <name evidence="2" type="ORF">APU01nite_01390</name>
    <name evidence="3" type="ORF">SAMN04488100_10165</name>
</gene>
<proteinExistence type="predicted"/>